<feature type="compositionally biased region" description="Basic and acidic residues" evidence="1">
    <location>
        <begin position="16"/>
        <end position="31"/>
    </location>
</feature>
<feature type="region of interest" description="Disordered" evidence="1">
    <location>
        <begin position="1"/>
        <end position="39"/>
    </location>
</feature>
<evidence type="ECO:0000256" key="1">
    <source>
        <dbReference type="SAM" id="MobiDB-lite"/>
    </source>
</evidence>
<keyword evidence="3" id="KW-1185">Reference proteome</keyword>
<reference evidence="2 3" key="1">
    <citation type="submission" date="2019-05" db="EMBL/GenBank/DDBJ databases">
        <title>Another draft genome of Portunus trituberculatus and its Hox gene families provides insights of decapod evolution.</title>
        <authorList>
            <person name="Jeong J.-H."/>
            <person name="Song I."/>
            <person name="Kim S."/>
            <person name="Choi T."/>
            <person name="Kim D."/>
            <person name="Ryu S."/>
            <person name="Kim W."/>
        </authorList>
    </citation>
    <scope>NUCLEOTIDE SEQUENCE [LARGE SCALE GENOMIC DNA]</scope>
    <source>
        <tissue evidence="2">Muscle</tissue>
    </source>
</reference>
<dbReference type="Proteomes" id="UP000324222">
    <property type="component" value="Unassembled WGS sequence"/>
</dbReference>
<proteinExistence type="predicted"/>
<organism evidence="2 3">
    <name type="scientific">Portunus trituberculatus</name>
    <name type="common">Swimming crab</name>
    <name type="synonym">Neptunus trituberculatus</name>
    <dbReference type="NCBI Taxonomy" id="210409"/>
    <lineage>
        <taxon>Eukaryota</taxon>
        <taxon>Metazoa</taxon>
        <taxon>Ecdysozoa</taxon>
        <taxon>Arthropoda</taxon>
        <taxon>Crustacea</taxon>
        <taxon>Multicrustacea</taxon>
        <taxon>Malacostraca</taxon>
        <taxon>Eumalacostraca</taxon>
        <taxon>Eucarida</taxon>
        <taxon>Decapoda</taxon>
        <taxon>Pleocyemata</taxon>
        <taxon>Brachyura</taxon>
        <taxon>Eubrachyura</taxon>
        <taxon>Portunoidea</taxon>
        <taxon>Portunidae</taxon>
        <taxon>Portuninae</taxon>
        <taxon>Portunus</taxon>
    </lineage>
</organism>
<gene>
    <name evidence="2" type="ORF">E2C01_004182</name>
</gene>
<sequence>MKKKDPYSAAQARKAGGGDHRPPGRHGERPHQRILTDSARHSRGALIPGWLGGALLWPLSMSLAASGRAGNLAHVFQDLSSLS</sequence>
<evidence type="ECO:0000313" key="3">
    <source>
        <dbReference type="Proteomes" id="UP000324222"/>
    </source>
</evidence>
<dbReference type="EMBL" id="VSRR010000166">
    <property type="protein sequence ID" value="MPC11515.1"/>
    <property type="molecule type" value="Genomic_DNA"/>
</dbReference>
<comment type="caution">
    <text evidence="2">The sequence shown here is derived from an EMBL/GenBank/DDBJ whole genome shotgun (WGS) entry which is preliminary data.</text>
</comment>
<name>A0A5B7CQP8_PORTR</name>
<protein>
    <submittedName>
        <fullName evidence="2">Uncharacterized protein</fullName>
    </submittedName>
</protein>
<accession>A0A5B7CQP8</accession>
<dbReference type="AlphaFoldDB" id="A0A5B7CQP8"/>
<evidence type="ECO:0000313" key="2">
    <source>
        <dbReference type="EMBL" id="MPC11515.1"/>
    </source>
</evidence>